<accession>A0A1Y2HDB9</accession>
<gene>
    <name evidence="1" type="ORF">BCR44DRAFT_1441185</name>
</gene>
<keyword evidence="2" id="KW-1185">Reference proteome</keyword>
<protein>
    <submittedName>
        <fullName evidence="1">Uncharacterized protein</fullName>
    </submittedName>
</protein>
<dbReference type="AlphaFoldDB" id="A0A1Y2HDB9"/>
<evidence type="ECO:0000313" key="1">
    <source>
        <dbReference type="EMBL" id="ORZ31994.1"/>
    </source>
</evidence>
<reference evidence="1 2" key="1">
    <citation type="submission" date="2016-07" db="EMBL/GenBank/DDBJ databases">
        <title>Pervasive Adenine N6-methylation of Active Genes in Fungi.</title>
        <authorList>
            <consortium name="DOE Joint Genome Institute"/>
            <person name="Mondo S.J."/>
            <person name="Dannebaum R.O."/>
            <person name="Kuo R.C."/>
            <person name="Labutti K."/>
            <person name="Haridas S."/>
            <person name="Kuo A."/>
            <person name="Salamov A."/>
            <person name="Ahrendt S.R."/>
            <person name="Lipzen A."/>
            <person name="Sullivan W."/>
            <person name="Andreopoulos W.B."/>
            <person name="Clum A."/>
            <person name="Lindquist E."/>
            <person name="Daum C."/>
            <person name="Ramamoorthy G.K."/>
            <person name="Gryganskyi A."/>
            <person name="Culley D."/>
            <person name="Magnuson J.K."/>
            <person name="James T.Y."/>
            <person name="O'Malley M.A."/>
            <person name="Stajich J.E."/>
            <person name="Spatafora J.W."/>
            <person name="Visel A."/>
            <person name="Grigoriev I.V."/>
        </authorList>
    </citation>
    <scope>NUCLEOTIDE SEQUENCE [LARGE SCALE GENOMIC DNA]</scope>
    <source>
        <strain evidence="1 2">PL171</strain>
    </source>
</reference>
<organism evidence="1 2">
    <name type="scientific">Catenaria anguillulae PL171</name>
    <dbReference type="NCBI Taxonomy" id="765915"/>
    <lineage>
        <taxon>Eukaryota</taxon>
        <taxon>Fungi</taxon>
        <taxon>Fungi incertae sedis</taxon>
        <taxon>Blastocladiomycota</taxon>
        <taxon>Blastocladiomycetes</taxon>
        <taxon>Blastocladiales</taxon>
        <taxon>Catenariaceae</taxon>
        <taxon>Catenaria</taxon>
    </lineage>
</organism>
<comment type="caution">
    <text evidence="1">The sequence shown here is derived from an EMBL/GenBank/DDBJ whole genome shotgun (WGS) entry which is preliminary data.</text>
</comment>
<proteinExistence type="predicted"/>
<sequence>MMVVARRNVVLIGVLAGTCRGNMMAIQLVGQALEQQVIEGHAPCVQERVCVANHRVIRGGDCGADKVQILNRHARVGNVMECPVKEGVLAQGTHWVVQDRRASVRKVLDGRRVAFVELRFGGCVRKVLGFDSTKQSVCWLRRRT</sequence>
<dbReference type="Proteomes" id="UP000193411">
    <property type="component" value="Unassembled WGS sequence"/>
</dbReference>
<evidence type="ECO:0000313" key="2">
    <source>
        <dbReference type="Proteomes" id="UP000193411"/>
    </source>
</evidence>
<dbReference type="EMBL" id="MCFL01000052">
    <property type="protein sequence ID" value="ORZ31994.1"/>
    <property type="molecule type" value="Genomic_DNA"/>
</dbReference>
<name>A0A1Y2HDB9_9FUNG</name>